<evidence type="ECO:0000313" key="2">
    <source>
        <dbReference type="EMBL" id="MFC3039352.1"/>
    </source>
</evidence>
<evidence type="ECO:0000313" key="3">
    <source>
        <dbReference type="Proteomes" id="UP001595279"/>
    </source>
</evidence>
<feature type="transmembrane region" description="Helical" evidence="1">
    <location>
        <begin position="113"/>
        <end position="133"/>
    </location>
</feature>
<dbReference type="RefSeq" id="WP_390268622.1">
    <property type="nucleotide sequence ID" value="NZ_JBHRSA010000009.1"/>
</dbReference>
<dbReference type="EMBL" id="JBHRSA010000009">
    <property type="protein sequence ID" value="MFC3039352.1"/>
    <property type="molecule type" value="Genomic_DNA"/>
</dbReference>
<keyword evidence="1" id="KW-0812">Transmembrane</keyword>
<keyword evidence="1" id="KW-0472">Membrane</keyword>
<reference evidence="3" key="1">
    <citation type="journal article" date="2019" name="Int. J. Syst. Evol. Microbiol.">
        <title>The Global Catalogue of Microorganisms (GCM) 10K type strain sequencing project: providing services to taxonomists for standard genome sequencing and annotation.</title>
        <authorList>
            <consortium name="The Broad Institute Genomics Platform"/>
            <consortium name="The Broad Institute Genome Sequencing Center for Infectious Disease"/>
            <person name="Wu L."/>
            <person name="Ma J."/>
        </authorList>
    </citation>
    <scope>NUCLEOTIDE SEQUENCE [LARGE SCALE GENOMIC DNA]</scope>
    <source>
        <strain evidence="3">KCTC 13128</strain>
    </source>
</reference>
<keyword evidence="3" id="KW-1185">Reference proteome</keyword>
<feature type="transmembrane region" description="Helical" evidence="1">
    <location>
        <begin position="435"/>
        <end position="461"/>
    </location>
</feature>
<name>A0ABV7CSC0_9BACI</name>
<organism evidence="2 3">
    <name type="scientific">Virgibacillus xinjiangensis</name>
    <dbReference type="NCBI Taxonomy" id="393090"/>
    <lineage>
        <taxon>Bacteria</taxon>
        <taxon>Bacillati</taxon>
        <taxon>Bacillota</taxon>
        <taxon>Bacilli</taxon>
        <taxon>Bacillales</taxon>
        <taxon>Bacillaceae</taxon>
        <taxon>Virgibacillus</taxon>
    </lineage>
</organism>
<dbReference type="Proteomes" id="UP001595279">
    <property type="component" value="Unassembled WGS sequence"/>
</dbReference>
<dbReference type="SUPFAM" id="SSF103473">
    <property type="entry name" value="MFS general substrate transporter"/>
    <property type="match status" value="1"/>
</dbReference>
<feature type="transmembrane region" description="Helical" evidence="1">
    <location>
        <begin position="395"/>
        <end position="420"/>
    </location>
</feature>
<feature type="transmembrane region" description="Helical" evidence="1">
    <location>
        <begin position="88"/>
        <end position="107"/>
    </location>
</feature>
<feature type="transmembrane region" description="Helical" evidence="1">
    <location>
        <begin position="195"/>
        <end position="213"/>
    </location>
</feature>
<dbReference type="Pfam" id="PF13347">
    <property type="entry name" value="MFS_2"/>
    <property type="match status" value="1"/>
</dbReference>
<accession>A0ABV7CSC0</accession>
<feature type="transmembrane region" description="Helical" evidence="1">
    <location>
        <begin position="346"/>
        <end position="374"/>
    </location>
</feature>
<gene>
    <name evidence="2" type="ORF">ACFOGI_03750</name>
</gene>
<dbReference type="PANTHER" id="PTHR11328:SF28">
    <property type="entry name" value="MAJOR FACILITATOR SUPERFAMILY DOMAIN-CONTAINING PROTEIN 12"/>
    <property type="match status" value="1"/>
</dbReference>
<feature type="transmembrane region" description="Helical" evidence="1">
    <location>
        <begin position="287"/>
        <end position="304"/>
    </location>
</feature>
<comment type="caution">
    <text evidence="2">The sequence shown here is derived from an EMBL/GenBank/DDBJ whole genome shotgun (WGS) entry which is preliminary data.</text>
</comment>
<dbReference type="PANTHER" id="PTHR11328">
    <property type="entry name" value="MAJOR FACILITATOR SUPERFAMILY DOMAIN-CONTAINING PROTEIN"/>
    <property type="match status" value="1"/>
</dbReference>
<feature type="transmembrane region" description="Helical" evidence="1">
    <location>
        <begin position="316"/>
        <end position="334"/>
    </location>
</feature>
<feature type="transmembrane region" description="Helical" evidence="1">
    <location>
        <begin position="31"/>
        <end position="54"/>
    </location>
</feature>
<dbReference type="Gene3D" id="1.20.1250.20">
    <property type="entry name" value="MFS general substrate transporter like domains"/>
    <property type="match status" value="1"/>
</dbReference>
<feature type="transmembrane region" description="Helical" evidence="1">
    <location>
        <begin position="154"/>
        <end position="175"/>
    </location>
</feature>
<protein>
    <submittedName>
        <fullName evidence="2">MFS transporter</fullName>
    </submittedName>
</protein>
<proteinExistence type="predicted"/>
<dbReference type="InterPro" id="IPR039672">
    <property type="entry name" value="MFS_2"/>
</dbReference>
<sequence>MTTASIETNNYHSAKLWQIGLFALNNTATNLYMFALMFVSYYATGVAGLTVVIVSTILTFMRVFDGITDPIIGFIIDKTESKFGKFRPIMIIGNIILAGSILIMYNVTHQLPASFQMIFFIGIYAIYIVGYTLQTAVTKAAQTVLTNNPKQRPLFSIFDSVYNIVIFTGGQIYVASYLVGKHGDFNMGLFTELNTIVMIAAGVFTGLAVIALWQKDRKEFFGLADLTVNTRFRDYWPILKGNRPLQMLVISASTDKLASSVMRQAPVTVMFFGIMLGDYALSGTISMITIIPGVLITFIGVNYARKRGMKSTLVKASWLGVISFSILIGFFLVIDPSTVSLSNLGATTLLFLLLYSIGMGIATLTPSIVIPMIADVSDYETYKTGRYVPGMMGTIFSFIDKMVSSLAPALVGFLVAFIGYQNEFPQLGEALTTPLLVMTLIITFGIPIAGWLISIVAMNFYHLDGKKMEEVQSAIAKKKQDSEIEKDLPEIV</sequence>
<evidence type="ECO:0000256" key="1">
    <source>
        <dbReference type="SAM" id="Phobius"/>
    </source>
</evidence>
<dbReference type="InterPro" id="IPR036259">
    <property type="entry name" value="MFS_trans_sf"/>
</dbReference>
<keyword evidence="1" id="KW-1133">Transmembrane helix</keyword>